<protein>
    <recommendedName>
        <fullName evidence="3">DUF1641 domain-containing protein</fullName>
    </recommendedName>
</protein>
<dbReference type="Proteomes" id="UP000241848">
    <property type="component" value="Unassembled WGS sequence"/>
</dbReference>
<dbReference type="EMBL" id="PXYV01000021">
    <property type="protein sequence ID" value="PSR22165.1"/>
    <property type="molecule type" value="Genomic_DNA"/>
</dbReference>
<dbReference type="AlphaFoldDB" id="A0A2T2WIW9"/>
<evidence type="ECO:0000313" key="1">
    <source>
        <dbReference type="EMBL" id="PSR22165.1"/>
    </source>
</evidence>
<accession>A0A2T2WIW9</accession>
<proteinExistence type="predicted"/>
<sequence>MAVTDSVLTDSQWKGLQLLGDLAVNLNKVIEGPAGAVAAGYIAQASTMMPEGTLDAVQHALRLLVQWHESGFLDEIATVADLVSGMLSSQALSLALQEPAGILQEVKEDLKRVEQDQKDVVGHFGGLGAMMRIMKDPDVQAGLWTMAHLAGKLGSAVRKKSSTASASNG</sequence>
<name>A0A2T2WIW9_9FIRM</name>
<evidence type="ECO:0000313" key="2">
    <source>
        <dbReference type="Proteomes" id="UP000241848"/>
    </source>
</evidence>
<comment type="caution">
    <text evidence="1">The sequence shown here is derived from an EMBL/GenBank/DDBJ whole genome shotgun (WGS) entry which is preliminary data.</text>
</comment>
<dbReference type="InterPro" id="IPR012440">
    <property type="entry name" value="DUF1641"/>
</dbReference>
<reference evidence="1 2" key="1">
    <citation type="journal article" date="2014" name="BMC Genomics">
        <title>Comparison of environmental and isolate Sulfobacillus genomes reveals diverse carbon, sulfur, nitrogen, and hydrogen metabolisms.</title>
        <authorList>
            <person name="Justice N.B."/>
            <person name="Norman A."/>
            <person name="Brown C.T."/>
            <person name="Singh A."/>
            <person name="Thomas B.C."/>
            <person name="Banfield J.F."/>
        </authorList>
    </citation>
    <scope>NUCLEOTIDE SEQUENCE [LARGE SCALE GENOMIC DNA]</scope>
    <source>
        <strain evidence="1">AMDSBA3</strain>
    </source>
</reference>
<gene>
    <name evidence="1" type="ORF">C7B45_08040</name>
</gene>
<organism evidence="1 2">
    <name type="scientific">Sulfobacillus acidophilus</name>
    <dbReference type="NCBI Taxonomy" id="53633"/>
    <lineage>
        <taxon>Bacteria</taxon>
        <taxon>Bacillati</taxon>
        <taxon>Bacillota</taxon>
        <taxon>Clostridia</taxon>
        <taxon>Eubacteriales</taxon>
        <taxon>Clostridiales Family XVII. Incertae Sedis</taxon>
        <taxon>Sulfobacillus</taxon>
    </lineage>
</organism>
<evidence type="ECO:0008006" key="3">
    <source>
        <dbReference type="Google" id="ProtNLM"/>
    </source>
</evidence>
<dbReference type="Pfam" id="PF07849">
    <property type="entry name" value="DUF1641"/>
    <property type="match status" value="1"/>
</dbReference>